<feature type="signal peptide" evidence="1">
    <location>
        <begin position="1"/>
        <end position="19"/>
    </location>
</feature>
<dbReference type="InParanoid" id="A0A409W7N4"/>
<comment type="caution">
    <text evidence="2">The sequence shown here is derived from an EMBL/GenBank/DDBJ whole genome shotgun (WGS) entry which is preliminary data.</text>
</comment>
<dbReference type="InterPro" id="IPR011024">
    <property type="entry name" value="G_crystallin-like"/>
</dbReference>
<name>A0A409W7N4_9AGAR</name>
<evidence type="ECO:0008006" key="4">
    <source>
        <dbReference type="Google" id="ProtNLM"/>
    </source>
</evidence>
<evidence type="ECO:0000256" key="1">
    <source>
        <dbReference type="SAM" id="SignalP"/>
    </source>
</evidence>
<dbReference type="OrthoDB" id="2963704at2759"/>
<dbReference type="Gene3D" id="2.60.20.10">
    <property type="entry name" value="Crystallins"/>
    <property type="match status" value="1"/>
</dbReference>
<dbReference type="Proteomes" id="UP000284842">
    <property type="component" value="Unassembled WGS sequence"/>
</dbReference>
<evidence type="ECO:0000313" key="3">
    <source>
        <dbReference type="Proteomes" id="UP000284842"/>
    </source>
</evidence>
<reference evidence="2 3" key="1">
    <citation type="journal article" date="2018" name="Evol. Lett.">
        <title>Horizontal gene cluster transfer increased hallucinogenic mushroom diversity.</title>
        <authorList>
            <person name="Reynolds H.T."/>
            <person name="Vijayakumar V."/>
            <person name="Gluck-Thaler E."/>
            <person name="Korotkin H.B."/>
            <person name="Matheny P.B."/>
            <person name="Slot J.C."/>
        </authorList>
    </citation>
    <scope>NUCLEOTIDE SEQUENCE [LARGE SCALE GENOMIC DNA]</scope>
    <source>
        <strain evidence="2 3">2629</strain>
    </source>
</reference>
<organism evidence="2 3">
    <name type="scientific">Panaeolus cyanescens</name>
    <dbReference type="NCBI Taxonomy" id="181874"/>
    <lineage>
        <taxon>Eukaryota</taxon>
        <taxon>Fungi</taxon>
        <taxon>Dikarya</taxon>
        <taxon>Basidiomycota</taxon>
        <taxon>Agaricomycotina</taxon>
        <taxon>Agaricomycetes</taxon>
        <taxon>Agaricomycetidae</taxon>
        <taxon>Agaricales</taxon>
        <taxon>Agaricineae</taxon>
        <taxon>Galeropsidaceae</taxon>
        <taxon>Panaeolus</taxon>
    </lineage>
</organism>
<proteinExistence type="predicted"/>
<gene>
    <name evidence="2" type="ORF">CVT24_000105</name>
</gene>
<accession>A0A409W7N4</accession>
<keyword evidence="3" id="KW-1185">Reference proteome</keyword>
<dbReference type="EMBL" id="NHTK01005746">
    <property type="protein sequence ID" value="PPQ74537.1"/>
    <property type="molecule type" value="Genomic_DNA"/>
</dbReference>
<feature type="chain" id="PRO_5019031829" description="Beta/gamma crystallin 'Greek key' domain-containing protein" evidence="1">
    <location>
        <begin position="20"/>
        <end position="114"/>
    </location>
</feature>
<sequence length="114" mass="12406">MKFFTNIIAAAAVITSVSAWEFTGWADQNYSGDLVIYRSGNGLVNNLCVDIIQNNNRMSSFKWYRGTNVGCSMKLFDGHGCSGALIASSTGNWNVPAISNANNDRVSSLWVDCL</sequence>
<dbReference type="SUPFAM" id="SSF49695">
    <property type="entry name" value="gamma-Crystallin-like"/>
    <property type="match status" value="1"/>
</dbReference>
<keyword evidence="1" id="KW-0732">Signal</keyword>
<protein>
    <recommendedName>
        <fullName evidence="4">Beta/gamma crystallin 'Greek key' domain-containing protein</fullName>
    </recommendedName>
</protein>
<dbReference type="AlphaFoldDB" id="A0A409W7N4"/>
<evidence type="ECO:0000313" key="2">
    <source>
        <dbReference type="EMBL" id="PPQ74537.1"/>
    </source>
</evidence>